<reference evidence="2" key="1">
    <citation type="journal article" date="2019" name="Int. J. Syst. Evol. Microbiol.">
        <title>The Global Catalogue of Microorganisms (GCM) 10K type strain sequencing project: providing services to taxonomists for standard genome sequencing and annotation.</title>
        <authorList>
            <consortium name="The Broad Institute Genomics Platform"/>
            <consortium name="The Broad Institute Genome Sequencing Center for Infectious Disease"/>
            <person name="Wu L."/>
            <person name="Ma J."/>
        </authorList>
    </citation>
    <scope>NUCLEOTIDE SEQUENCE [LARGE SCALE GENOMIC DNA]</scope>
    <source>
        <strain evidence="2">KCTC 42903</strain>
    </source>
</reference>
<gene>
    <name evidence="1" type="ORF">ACFSQS_12955</name>
</gene>
<evidence type="ECO:0000313" key="2">
    <source>
        <dbReference type="Proteomes" id="UP001597441"/>
    </source>
</evidence>
<dbReference type="RefSeq" id="WP_388019654.1">
    <property type="nucleotide sequence ID" value="NZ_JBHUDT010000006.1"/>
</dbReference>
<protein>
    <recommendedName>
        <fullName evidence="3">Lipoprotein</fullName>
    </recommendedName>
</protein>
<dbReference type="Proteomes" id="UP001597441">
    <property type="component" value="Unassembled WGS sequence"/>
</dbReference>
<comment type="caution">
    <text evidence="1">The sequence shown here is derived from an EMBL/GenBank/DDBJ whole genome shotgun (WGS) entry which is preliminary data.</text>
</comment>
<organism evidence="1 2">
    <name type="scientific">Gelatiniphilus marinus</name>
    <dbReference type="NCBI Taxonomy" id="1759464"/>
    <lineage>
        <taxon>Bacteria</taxon>
        <taxon>Pseudomonadati</taxon>
        <taxon>Bacteroidota</taxon>
        <taxon>Flavobacteriia</taxon>
        <taxon>Flavobacteriales</taxon>
        <taxon>Flavobacteriaceae</taxon>
        <taxon>Gelatiniphilus</taxon>
    </lineage>
</organism>
<name>A0ABW5JU42_9FLAO</name>
<evidence type="ECO:0000313" key="1">
    <source>
        <dbReference type="EMBL" id="MFD2536018.1"/>
    </source>
</evidence>
<proteinExistence type="predicted"/>
<dbReference type="EMBL" id="JBHULK010000006">
    <property type="protein sequence ID" value="MFD2536018.1"/>
    <property type="molecule type" value="Genomic_DNA"/>
</dbReference>
<accession>A0ABW5JU42</accession>
<evidence type="ECO:0008006" key="3">
    <source>
        <dbReference type="Google" id="ProtNLM"/>
    </source>
</evidence>
<sequence>MKSLIVFFVGITLMCCSNSDESINPTCYKDENRKVIATFENAKGKIIGPNSQTCSKLFTLEDESGKYTLTFSPCNLTEEFKEDGLDVVFSGYLFETFEVENICAFPFELTKIKVE</sequence>
<keyword evidence="2" id="KW-1185">Reference proteome</keyword>